<name>A0A382HGG8_9ZZZZ</name>
<dbReference type="CDD" id="cd08704">
    <property type="entry name" value="Met_tRNA_FMT_C"/>
    <property type="match status" value="1"/>
</dbReference>
<evidence type="ECO:0000259" key="5">
    <source>
        <dbReference type="Pfam" id="PF00551"/>
    </source>
</evidence>
<dbReference type="EC" id="2.1.2.9" evidence="2"/>
<dbReference type="PANTHER" id="PTHR11138">
    <property type="entry name" value="METHIONYL-TRNA FORMYLTRANSFERASE"/>
    <property type="match status" value="1"/>
</dbReference>
<comment type="similarity">
    <text evidence="1">Belongs to the Fmt family.</text>
</comment>
<dbReference type="GO" id="GO:0004479">
    <property type="term" value="F:methionyl-tRNA formyltransferase activity"/>
    <property type="evidence" value="ECO:0007669"/>
    <property type="project" value="UniProtKB-EC"/>
</dbReference>
<dbReference type="EMBL" id="UINC01061132">
    <property type="protein sequence ID" value="SVB86378.1"/>
    <property type="molecule type" value="Genomic_DNA"/>
</dbReference>
<dbReference type="InterPro" id="IPR005794">
    <property type="entry name" value="Fmt"/>
</dbReference>
<dbReference type="Pfam" id="PF00551">
    <property type="entry name" value="Formyl_trans_N"/>
    <property type="match status" value="1"/>
</dbReference>
<dbReference type="NCBIfam" id="TIGR00460">
    <property type="entry name" value="fmt"/>
    <property type="match status" value="1"/>
</dbReference>
<sequence length="235" mass="26031">MGTPEFALPTLEALHYSSHSILSVITQPDRPKGRGQKLLVSPIKQVALDLNIPILQPETVNAPEFIDSLSSNRPDTIIVVAFGQILSEAFLKIPKQFCINLHSSLLPKYRGAAPIHRSILNGDTRTGVTTMIMDKGMDTGDILLMKETPIHKTDNAQTLHDTLSEMGGTLVLETLKRLEENTLLPTPQDHGHATYAPKLKKEEGLVKWEQSATTLWNQVRGLTPWPGTYTLLNKK</sequence>
<keyword evidence="3" id="KW-0808">Transferase</keyword>
<evidence type="ECO:0000256" key="2">
    <source>
        <dbReference type="ARBA" id="ARBA00012261"/>
    </source>
</evidence>
<dbReference type="AlphaFoldDB" id="A0A382HGG8"/>
<keyword evidence="4" id="KW-0648">Protein biosynthesis</keyword>
<dbReference type="InterPro" id="IPR005793">
    <property type="entry name" value="Formyl_trans_C"/>
</dbReference>
<evidence type="ECO:0000256" key="1">
    <source>
        <dbReference type="ARBA" id="ARBA00010699"/>
    </source>
</evidence>
<dbReference type="InterPro" id="IPR041711">
    <property type="entry name" value="Met-tRNA-FMT_N"/>
</dbReference>
<dbReference type="CDD" id="cd08646">
    <property type="entry name" value="FMT_core_Met-tRNA-FMT_N"/>
    <property type="match status" value="1"/>
</dbReference>
<organism evidence="7">
    <name type="scientific">marine metagenome</name>
    <dbReference type="NCBI Taxonomy" id="408172"/>
    <lineage>
        <taxon>unclassified sequences</taxon>
        <taxon>metagenomes</taxon>
        <taxon>ecological metagenomes</taxon>
    </lineage>
</organism>
<dbReference type="PANTHER" id="PTHR11138:SF5">
    <property type="entry name" value="METHIONYL-TRNA FORMYLTRANSFERASE, MITOCHONDRIAL"/>
    <property type="match status" value="1"/>
</dbReference>
<dbReference type="SUPFAM" id="SSF50486">
    <property type="entry name" value="FMT C-terminal domain-like"/>
    <property type="match status" value="1"/>
</dbReference>
<dbReference type="HAMAP" id="MF_00182">
    <property type="entry name" value="Formyl_trans"/>
    <property type="match status" value="1"/>
</dbReference>
<dbReference type="InterPro" id="IPR044135">
    <property type="entry name" value="Met-tRNA-FMT_C"/>
</dbReference>
<dbReference type="Pfam" id="PF02911">
    <property type="entry name" value="Formyl_trans_C"/>
    <property type="match status" value="1"/>
</dbReference>
<dbReference type="InterPro" id="IPR002376">
    <property type="entry name" value="Formyl_transf_N"/>
</dbReference>
<evidence type="ECO:0000256" key="4">
    <source>
        <dbReference type="ARBA" id="ARBA00022917"/>
    </source>
</evidence>
<dbReference type="InterPro" id="IPR011034">
    <property type="entry name" value="Formyl_transferase-like_C_sf"/>
</dbReference>
<evidence type="ECO:0000256" key="3">
    <source>
        <dbReference type="ARBA" id="ARBA00022679"/>
    </source>
</evidence>
<feature type="non-terminal residue" evidence="7">
    <location>
        <position position="235"/>
    </location>
</feature>
<gene>
    <name evidence="7" type="ORF">METZ01_LOCUS239232</name>
</gene>
<reference evidence="7" key="1">
    <citation type="submission" date="2018-05" db="EMBL/GenBank/DDBJ databases">
        <authorList>
            <person name="Lanie J.A."/>
            <person name="Ng W.-L."/>
            <person name="Kazmierczak K.M."/>
            <person name="Andrzejewski T.M."/>
            <person name="Davidsen T.M."/>
            <person name="Wayne K.J."/>
            <person name="Tettelin H."/>
            <person name="Glass J.I."/>
            <person name="Rusch D."/>
            <person name="Podicherti R."/>
            <person name="Tsui H.-C.T."/>
            <person name="Winkler M.E."/>
        </authorList>
    </citation>
    <scope>NUCLEOTIDE SEQUENCE</scope>
</reference>
<dbReference type="Gene3D" id="3.40.50.12230">
    <property type="match status" value="1"/>
</dbReference>
<proteinExistence type="inferred from homology"/>
<feature type="domain" description="Formyl transferase N-terminal" evidence="5">
    <location>
        <begin position="2"/>
        <end position="173"/>
    </location>
</feature>
<feature type="domain" description="Formyl transferase C-terminal" evidence="6">
    <location>
        <begin position="198"/>
        <end position="235"/>
    </location>
</feature>
<protein>
    <recommendedName>
        <fullName evidence="2">methionyl-tRNA formyltransferase</fullName>
        <ecNumber evidence="2">2.1.2.9</ecNumber>
    </recommendedName>
</protein>
<dbReference type="SUPFAM" id="SSF53328">
    <property type="entry name" value="Formyltransferase"/>
    <property type="match status" value="1"/>
</dbReference>
<evidence type="ECO:0000313" key="7">
    <source>
        <dbReference type="EMBL" id="SVB86378.1"/>
    </source>
</evidence>
<dbReference type="InterPro" id="IPR036477">
    <property type="entry name" value="Formyl_transf_N_sf"/>
</dbReference>
<evidence type="ECO:0000259" key="6">
    <source>
        <dbReference type="Pfam" id="PF02911"/>
    </source>
</evidence>
<accession>A0A382HGG8</accession>
<dbReference type="GO" id="GO:0005829">
    <property type="term" value="C:cytosol"/>
    <property type="evidence" value="ECO:0007669"/>
    <property type="project" value="TreeGrafter"/>
</dbReference>